<feature type="compositionally biased region" description="Basic and acidic residues" evidence="1">
    <location>
        <begin position="15"/>
        <end position="34"/>
    </location>
</feature>
<evidence type="ECO:0000313" key="4">
    <source>
        <dbReference type="Proteomes" id="UP001362999"/>
    </source>
</evidence>
<feature type="region of interest" description="Disordered" evidence="1">
    <location>
        <begin position="54"/>
        <end position="120"/>
    </location>
</feature>
<dbReference type="EMBL" id="JAWWNJ010000130">
    <property type="protein sequence ID" value="KAK6987655.1"/>
    <property type="molecule type" value="Genomic_DNA"/>
</dbReference>
<organism evidence="3 4">
    <name type="scientific">Favolaschia claudopus</name>
    <dbReference type="NCBI Taxonomy" id="2862362"/>
    <lineage>
        <taxon>Eukaryota</taxon>
        <taxon>Fungi</taxon>
        <taxon>Dikarya</taxon>
        <taxon>Basidiomycota</taxon>
        <taxon>Agaricomycotina</taxon>
        <taxon>Agaricomycetes</taxon>
        <taxon>Agaricomycetidae</taxon>
        <taxon>Agaricales</taxon>
        <taxon>Marasmiineae</taxon>
        <taxon>Mycenaceae</taxon>
        <taxon>Favolaschia</taxon>
    </lineage>
</organism>
<dbReference type="AlphaFoldDB" id="A0AAV9ZMI9"/>
<accession>A0AAV9ZMI9</accession>
<comment type="caution">
    <text evidence="3">The sequence shown here is derived from an EMBL/GenBank/DDBJ whole genome shotgun (WGS) entry which is preliminary data.</text>
</comment>
<name>A0AAV9ZMI9_9AGAR</name>
<feature type="compositionally biased region" description="Polar residues" evidence="1">
    <location>
        <begin position="54"/>
        <end position="67"/>
    </location>
</feature>
<dbReference type="Proteomes" id="UP001362999">
    <property type="component" value="Unassembled WGS sequence"/>
</dbReference>
<feature type="region of interest" description="Disordered" evidence="1">
    <location>
        <begin position="14"/>
        <end position="42"/>
    </location>
</feature>
<gene>
    <name evidence="2" type="ORF">R3P38DRAFT_2809090</name>
    <name evidence="3" type="ORF">R3P38DRAFT_3449764</name>
</gene>
<evidence type="ECO:0000313" key="2">
    <source>
        <dbReference type="EMBL" id="KAK6980607.1"/>
    </source>
</evidence>
<sequence length="241" mass="27318">MSFAIILISVQNYAKKKEAGDKDKKAQDTGERKPKSGYRNPTLQVQIMNRSMNSNPLKRNRTHSVAQSPVLLQGLLTRNTRTFPDPKPRKRPAPRPAPRPAHSGTPLYKKRKTEPKPPPKTFYSTFAQLEQAASDLEFTYLLQSAVNSFPHPIPERRKSWKEDLILVLQYLLSGMVDSRFKLLKLLTSRFSRKSLGLMSMLVSNSGQADPSHQAGRMSRPSTFNVALQARFSKHSRMICVD</sequence>
<evidence type="ECO:0000313" key="3">
    <source>
        <dbReference type="EMBL" id="KAK6987655.1"/>
    </source>
</evidence>
<evidence type="ECO:0000256" key="1">
    <source>
        <dbReference type="SAM" id="MobiDB-lite"/>
    </source>
</evidence>
<protein>
    <submittedName>
        <fullName evidence="3">Uncharacterized protein</fullName>
    </submittedName>
</protein>
<proteinExistence type="predicted"/>
<dbReference type="EMBL" id="JAWWNJ010000158">
    <property type="protein sequence ID" value="KAK6980607.1"/>
    <property type="molecule type" value="Genomic_DNA"/>
</dbReference>
<keyword evidence="4" id="KW-1185">Reference proteome</keyword>
<reference evidence="3 4" key="1">
    <citation type="journal article" date="2024" name="J Genomics">
        <title>Draft genome sequencing and assembly of Favolaschia claudopus CIRM-BRFM 2984 isolated from oak limbs.</title>
        <authorList>
            <person name="Navarro D."/>
            <person name="Drula E."/>
            <person name="Chaduli D."/>
            <person name="Cazenave R."/>
            <person name="Ahrendt S."/>
            <person name="Wang J."/>
            <person name="Lipzen A."/>
            <person name="Daum C."/>
            <person name="Barry K."/>
            <person name="Grigoriev I.V."/>
            <person name="Favel A."/>
            <person name="Rosso M.N."/>
            <person name="Martin F."/>
        </authorList>
    </citation>
    <scope>NUCLEOTIDE SEQUENCE [LARGE SCALE GENOMIC DNA]</scope>
    <source>
        <strain evidence="3 4">CIRM-BRFM 2984</strain>
    </source>
</reference>